<keyword evidence="6" id="KW-0406">Ion transport</keyword>
<feature type="domain" description="Cation/H+ exchanger transmembrane" evidence="9">
    <location>
        <begin position="29"/>
        <end position="391"/>
    </location>
</feature>
<dbReference type="Pfam" id="PF00999">
    <property type="entry name" value="Na_H_Exchanger"/>
    <property type="match status" value="1"/>
</dbReference>
<evidence type="ECO:0000313" key="11">
    <source>
        <dbReference type="Proteomes" id="UP001193389"/>
    </source>
</evidence>
<feature type="transmembrane region" description="Helical" evidence="8">
    <location>
        <begin position="309"/>
        <end position="331"/>
    </location>
</feature>
<dbReference type="GO" id="GO:1902600">
    <property type="term" value="P:proton transmembrane transport"/>
    <property type="evidence" value="ECO:0007669"/>
    <property type="project" value="InterPro"/>
</dbReference>
<dbReference type="RefSeq" id="WP_318350284.1">
    <property type="nucleotide sequence ID" value="NZ_AP018694.1"/>
</dbReference>
<feature type="transmembrane region" description="Helical" evidence="8">
    <location>
        <begin position="193"/>
        <end position="212"/>
    </location>
</feature>
<gene>
    <name evidence="10" type="ORF">AQPE_1419</name>
</gene>
<evidence type="ECO:0000313" key="10">
    <source>
        <dbReference type="EMBL" id="BBE17270.1"/>
    </source>
</evidence>
<feature type="transmembrane region" description="Helical" evidence="8">
    <location>
        <begin position="161"/>
        <end position="181"/>
    </location>
</feature>
<keyword evidence="5 8" id="KW-1133">Transmembrane helix</keyword>
<evidence type="ECO:0000256" key="1">
    <source>
        <dbReference type="ARBA" id="ARBA00004141"/>
    </source>
</evidence>
<evidence type="ECO:0000256" key="5">
    <source>
        <dbReference type="ARBA" id="ARBA00022989"/>
    </source>
</evidence>
<keyword evidence="4 8" id="KW-0812">Transmembrane</keyword>
<proteinExistence type="predicted"/>
<feature type="transmembrane region" description="Helical" evidence="8">
    <location>
        <begin position="279"/>
        <end position="297"/>
    </location>
</feature>
<feature type="transmembrane region" description="Helical" evidence="8">
    <location>
        <begin position="70"/>
        <end position="89"/>
    </location>
</feature>
<evidence type="ECO:0000256" key="8">
    <source>
        <dbReference type="SAM" id="Phobius"/>
    </source>
</evidence>
<feature type="transmembrane region" description="Helical" evidence="8">
    <location>
        <begin position="232"/>
        <end position="259"/>
    </location>
</feature>
<feature type="transmembrane region" description="Helical" evidence="8">
    <location>
        <begin position="371"/>
        <end position="390"/>
    </location>
</feature>
<feature type="transmembrane region" description="Helical" evidence="8">
    <location>
        <begin position="20"/>
        <end position="38"/>
    </location>
</feature>
<dbReference type="Gene3D" id="1.20.1530.20">
    <property type="match status" value="1"/>
</dbReference>
<keyword evidence="2" id="KW-0813">Transport</keyword>
<keyword evidence="11" id="KW-1185">Reference proteome</keyword>
<feature type="transmembrane region" description="Helical" evidence="8">
    <location>
        <begin position="45"/>
        <end position="64"/>
    </location>
</feature>
<feature type="transmembrane region" description="Helical" evidence="8">
    <location>
        <begin position="101"/>
        <end position="124"/>
    </location>
</feature>
<dbReference type="KEGG" id="anf:AQPE_1419"/>
<dbReference type="InterPro" id="IPR038770">
    <property type="entry name" value="Na+/solute_symporter_sf"/>
</dbReference>
<dbReference type="Proteomes" id="UP001193389">
    <property type="component" value="Chromosome"/>
</dbReference>
<keyword evidence="7 8" id="KW-0472">Membrane</keyword>
<reference evidence="10" key="1">
    <citation type="journal article" date="2020" name="Int. J. Syst. Evol. Microbiol.">
        <title>Aquipluma nitroreducens gen. nov. sp. nov., a novel facultatively anaerobic bacterium isolated from a freshwater lake.</title>
        <authorList>
            <person name="Watanabe M."/>
            <person name="Kojima H."/>
            <person name="Fukui M."/>
        </authorList>
    </citation>
    <scope>NUCLEOTIDE SEQUENCE</scope>
    <source>
        <strain evidence="10">MeG22</strain>
    </source>
</reference>
<dbReference type="GO" id="GO:0015297">
    <property type="term" value="F:antiporter activity"/>
    <property type="evidence" value="ECO:0007669"/>
    <property type="project" value="UniProtKB-KW"/>
</dbReference>
<protein>
    <submittedName>
        <fullName evidence="10">Na+/H+ antiporter</fullName>
    </submittedName>
</protein>
<dbReference type="PANTHER" id="PTHR43562:SF4">
    <property type="entry name" value="NA(+)_H(+) ANTIPORTER NHAS5"/>
    <property type="match status" value="1"/>
</dbReference>
<organism evidence="10 11">
    <name type="scientific">Aquipluma nitroreducens</name>
    <dbReference type="NCBI Taxonomy" id="2010828"/>
    <lineage>
        <taxon>Bacteria</taxon>
        <taxon>Pseudomonadati</taxon>
        <taxon>Bacteroidota</taxon>
        <taxon>Bacteroidia</taxon>
        <taxon>Marinilabiliales</taxon>
        <taxon>Prolixibacteraceae</taxon>
        <taxon>Aquipluma</taxon>
    </lineage>
</organism>
<evidence type="ECO:0000259" key="9">
    <source>
        <dbReference type="Pfam" id="PF00999"/>
    </source>
</evidence>
<dbReference type="GO" id="GO:0016020">
    <property type="term" value="C:membrane"/>
    <property type="evidence" value="ECO:0007669"/>
    <property type="project" value="UniProtKB-SubCell"/>
</dbReference>
<comment type="subcellular location">
    <subcellularLocation>
        <location evidence="1">Membrane</location>
        <topology evidence="1">Multi-pass membrane protein</topology>
    </subcellularLocation>
</comment>
<dbReference type="PANTHER" id="PTHR43562">
    <property type="entry name" value="NAPA-TYPE SODIUM/HYDROGEN ANTIPORTER"/>
    <property type="match status" value="1"/>
</dbReference>
<evidence type="ECO:0000256" key="6">
    <source>
        <dbReference type="ARBA" id="ARBA00023065"/>
    </source>
</evidence>
<evidence type="ECO:0000256" key="3">
    <source>
        <dbReference type="ARBA" id="ARBA00022449"/>
    </source>
</evidence>
<dbReference type="InterPro" id="IPR006153">
    <property type="entry name" value="Cation/H_exchanger_TM"/>
</dbReference>
<feature type="transmembrane region" description="Helical" evidence="8">
    <location>
        <begin position="130"/>
        <end position="149"/>
    </location>
</feature>
<name>A0A5K7S6Y5_9BACT</name>
<accession>A0A5K7S6Y5</accession>
<evidence type="ECO:0000256" key="7">
    <source>
        <dbReference type="ARBA" id="ARBA00023136"/>
    </source>
</evidence>
<sequence>MTSDFFNQIAHQFERPFQNPVLIFAVILFIILLSPILLRKLKIPGIIGLIISGVFIGPHGLKILEQDSAVKLFSTIGLLYIMFIAGLELDLKEFERNKNKSLVFGFLTFMIPLVIGFPVCYYFLDYSITASLLISSMFSTHTMVSYPIVSKFGISKNEAVAITVGGTILSDTTVLILLAIIKGSNSGNLSLSFWIQLLTSLAIFTGIMFYVIPKITAWFFQKLESEKTSHYIFVLSVVFFAAFLAEIAGIEPIIGAFIAGLALNKLIPYSSALMNRIDFIGNAIFIPFFLISVGMLVDTSILLKGSTAIIIVVTLSIVALLGKWIAAWVTSVIFKYSADQRKLIFGLSSSRAAAALAVIMVGFQTKIIGEYALNGTIILILISCLIASLVTENASRRILTSEKDEPLHNNLSWEDEHIMMPIANLNNMELLLELAVFIRNKKSSNPITILSVVPNNEEAEKNLQKARKNLESLVKIASANETKVNIIATIDHNIAGGIIRSSREIMSDTIMIGWPQKTKLIERFIETKISLIISRTSKAIYICHFEHSLIGHKRLVVVCPPLGELEHGFEIWLTRISKLSKELSINIFCYCNEKSKSEIVEHLKKLKINVAISFSKEFDLPNLDLLSKYILPEDLLIYIAARKTSVSHDNCMESIQEKLEKQFASTSKIVIYPRTYHVDSKYNEYGDINPDSINQGLERVQKIGKDLGNLLKRDHKG</sequence>
<evidence type="ECO:0000256" key="4">
    <source>
        <dbReference type="ARBA" id="ARBA00022692"/>
    </source>
</evidence>
<feature type="transmembrane region" description="Helical" evidence="8">
    <location>
        <begin position="343"/>
        <end position="364"/>
    </location>
</feature>
<dbReference type="AlphaFoldDB" id="A0A5K7S6Y5"/>
<evidence type="ECO:0000256" key="2">
    <source>
        <dbReference type="ARBA" id="ARBA00022448"/>
    </source>
</evidence>
<dbReference type="EMBL" id="AP018694">
    <property type="protein sequence ID" value="BBE17270.1"/>
    <property type="molecule type" value="Genomic_DNA"/>
</dbReference>
<keyword evidence="3" id="KW-0050">Antiport</keyword>